<dbReference type="GO" id="GO:0006285">
    <property type="term" value="P:base-excision repair, AP site formation"/>
    <property type="evidence" value="ECO:0007669"/>
    <property type="project" value="UniProtKB-ARBA"/>
</dbReference>
<protein>
    <recommendedName>
        <fullName evidence="2">HhH-GPD domain-containing protein</fullName>
    </recommendedName>
</protein>
<evidence type="ECO:0000259" key="2">
    <source>
        <dbReference type="SMART" id="SM00478"/>
    </source>
</evidence>
<dbReference type="EMBL" id="MAVT02001459">
    <property type="protein sequence ID" value="POS70861.1"/>
    <property type="molecule type" value="Genomic_DNA"/>
</dbReference>
<proteinExistence type="predicted"/>
<feature type="compositionally biased region" description="Basic and acidic residues" evidence="1">
    <location>
        <begin position="490"/>
        <end position="503"/>
    </location>
</feature>
<dbReference type="Gene3D" id="1.10.340.30">
    <property type="entry name" value="Hypothetical protein, domain 2"/>
    <property type="match status" value="1"/>
</dbReference>
<comment type="caution">
    <text evidence="3">The sequence shown here is derived from an EMBL/GenBank/DDBJ whole genome shotgun (WGS) entry which is preliminary data.</text>
</comment>
<evidence type="ECO:0000313" key="4">
    <source>
        <dbReference type="Proteomes" id="UP000094444"/>
    </source>
</evidence>
<dbReference type="InParanoid" id="A0A2P5HKV7"/>
<feature type="region of interest" description="Disordered" evidence="1">
    <location>
        <begin position="455"/>
        <end position="558"/>
    </location>
</feature>
<feature type="region of interest" description="Disordered" evidence="1">
    <location>
        <begin position="1"/>
        <end position="29"/>
    </location>
</feature>
<dbReference type="Proteomes" id="UP000094444">
    <property type="component" value="Unassembled WGS sequence"/>
</dbReference>
<dbReference type="InterPro" id="IPR003265">
    <property type="entry name" value="HhH-GPD_domain"/>
</dbReference>
<dbReference type="OrthoDB" id="5607at2759"/>
<gene>
    <name evidence="3" type="ORF">DHEL01_v210746</name>
</gene>
<evidence type="ECO:0000313" key="3">
    <source>
        <dbReference type="EMBL" id="POS70861.1"/>
    </source>
</evidence>
<feature type="domain" description="HhH-GPD" evidence="2">
    <location>
        <begin position="210"/>
        <end position="428"/>
    </location>
</feature>
<dbReference type="SUPFAM" id="SSF48150">
    <property type="entry name" value="DNA-glycosylase"/>
    <property type="match status" value="1"/>
</dbReference>
<sequence>MPAKSKAKRATRGTKASRVPKSGEWVLPHGLAVPTPTLAQPRENGEINAIPVQKLNLKTTKFVTQPEKTQASASHEVPTATKENSIEASESPKEGQPKPFETGKAVVAFALEGYYTATRQYGNQEVERIRLKTSVKDRTPYEKKVLVPYKTSPFPKFQGPSAEECTKVHMLLVREHGPCPQPAEIPSPSLKVAGCGQVRQVCDALLRTVLSTNTQFDNADKAVQGLHKAIGTVTDNLHLNPEEYPGLKDCLDYSRIRTISLKEVQQAIVQGGNHIEKGGNLKAAVDQIYNINAERAKSFREATAESPSTVLAAELLSEQQKQQEIWMFDQGILNLEYLRVLSEKDAMNELMVFRGVGVKVAACILLFCMQKPVFAIDTHCFRLSKWLGWVPRGLKKGGEDEAFAHLDATVPDHLKYDLHQQFIRHGQFCLKCKTNSNEGWTDWEKTICPLENLLQRTGKEKPPPKFKTKKTGQNTLDEPSEKLDDEGTEVEAKATKKRCQEQKDGDDDFDKPSKRVRKQKNSSKEPKPVHQAVRSTRNSRKATMEAVPEAHVQDTQSQDLAEIDLAEAMLNPVMQQAIATQTESDEESSNLSEHSDSEFTDFEQ</sequence>
<dbReference type="CDD" id="cd00056">
    <property type="entry name" value="ENDO3c"/>
    <property type="match status" value="1"/>
</dbReference>
<feature type="region of interest" description="Disordered" evidence="1">
    <location>
        <begin position="576"/>
        <end position="604"/>
    </location>
</feature>
<dbReference type="SMART" id="SM00478">
    <property type="entry name" value="ENDO3c"/>
    <property type="match status" value="1"/>
</dbReference>
<dbReference type="InterPro" id="IPR011257">
    <property type="entry name" value="DNA_glycosylase"/>
</dbReference>
<dbReference type="GO" id="GO:0003824">
    <property type="term" value="F:catalytic activity"/>
    <property type="evidence" value="ECO:0007669"/>
    <property type="project" value="InterPro"/>
</dbReference>
<feature type="compositionally biased region" description="Basic residues" evidence="1">
    <location>
        <begin position="1"/>
        <end position="12"/>
    </location>
</feature>
<dbReference type="STRING" id="158607.A0A2P5HKV7"/>
<dbReference type="PANTHER" id="PTHR47203">
    <property type="match status" value="1"/>
</dbReference>
<evidence type="ECO:0000256" key="1">
    <source>
        <dbReference type="SAM" id="MobiDB-lite"/>
    </source>
</evidence>
<dbReference type="PANTHER" id="PTHR47203:SF1">
    <property type="entry name" value="HYPOTHETICAL BASE EXCISION DNA REPAIR PROTEIN (EUROFUNG)"/>
    <property type="match status" value="1"/>
</dbReference>
<accession>A0A2P5HKV7</accession>
<feature type="region of interest" description="Disordered" evidence="1">
    <location>
        <begin position="61"/>
        <end position="100"/>
    </location>
</feature>
<name>A0A2P5HKV7_DIAHE</name>
<organism evidence="3 4">
    <name type="scientific">Diaporthe helianthi</name>
    <dbReference type="NCBI Taxonomy" id="158607"/>
    <lineage>
        <taxon>Eukaryota</taxon>
        <taxon>Fungi</taxon>
        <taxon>Dikarya</taxon>
        <taxon>Ascomycota</taxon>
        <taxon>Pezizomycotina</taxon>
        <taxon>Sordariomycetes</taxon>
        <taxon>Sordariomycetidae</taxon>
        <taxon>Diaporthales</taxon>
        <taxon>Diaporthaceae</taxon>
        <taxon>Diaporthe</taxon>
    </lineage>
</organism>
<reference evidence="3" key="1">
    <citation type="submission" date="2017-09" db="EMBL/GenBank/DDBJ databases">
        <title>Polyketide synthases of a Diaporthe helianthi virulent isolate.</title>
        <authorList>
            <person name="Baroncelli R."/>
        </authorList>
    </citation>
    <scope>NUCLEOTIDE SEQUENCE [LARGE SCALE GENOMIC DNA]</scope>
    <source>
        <strain evidence="3">7/96</strain>
    </source>
</reference>
<keyword evidence="4" id="KW-1185">Reference proteome</keyword>
<dbReference type="AlphaFoldDB" id="A0A2P5HKV7"/>
<feature type="compositionally biased region" description="Polar residues" evidence="1">
    <location>
        <begin position="61"/>
        <end position="73"/>
    </location>
</feature>